<dbReference type="InterPro" id="IPR012932">
    <property type="entry name" value="VKOR"/>
</dbReference>
<evidence type="ECO:0000256" key="5">
    <source>
        <dbReference type="ARBA" id="ARBA00022989"/>
    </source>
</evidence>
<dbReference type="RefSeq" id="WP_231995036.1">
    <property type="nucleotide sequence ID" value="NZ_CP130432.1"/>
</dbReference>
<feature type="transmembrane region" description="Helical" evidence="10">
    <location>
        <begin position="38"/>
        <end position="59"/>
    </location>
</feature>
<feature type="transmembrane region" description="Helical" evidence="10">
    <location>
        <begin position="136"/>
        <end position="157"/>
    </location>
</feature>
<reference evidence="13 14" key="1">
    <citation type="submission" date="2018-08" db="EMBL/GenBank/DDBJ databases">
        <title>Recombination of ecologically and evolutionarily significant loci maintains genetic cohesion in the Pseudomonas syringae species complex.</title>
        <authorList>
            <person name="Dillon M."/>
            <person name="Thakur S."/>
            <person name="Almeida R.N.D."/>
            <person name="Weir B.S."/>
            <person name="Guttman D.S."/>
        </authorList>
    </citation>
    <scope>NUCLEOTIDE SEQUENCE [LARGE SCALE GENOMIC DNA]</scope>
    <source>
        <strain evidence="13 14">NCPPB2445</strain>
    </source>
</reference>
<dbReference type="GO" id="GO:0016020">
    <property type="term" value="C:membrane"/>
    <property type="evidence" value="ECO:0007669"/>
    <property type="project" value="UniProtKB-SubCell"/>
</dbReference>
<protein>
    <submittedName>
        <fullName evidence="13">Uncharacterized protein</fullName>
    </submittedName>
</protein>
<proteinExistence type="inferred from homology"/>
<dbReference type="Pfam" id="PF07884">
    <property type="entry name" value="VKOR"/>
    <property type="match status" value="1"/>
</dbReference>
<dbReference type="InterPro" id="IPR005530">
    <property type="entry name" value="SPW"/>
</dbReference>
<keyword evidence="14" id="KW-1185">Reference proteome</keyword>
<dbReference type="Pfam" id="PF03779">
    <property type="entry name" value="SPW"/>
    <property type="match status" value="2"/>
</dbReference>
<feature type="transmembrane region" description="Helical" evidence="10">
    <location>
        <begin position="187"/>
        <end position="207"/>
    </location>
</feature>
<feature type="transmembrane region" description="Helical" evidence="10">
    <location>
        <begin position="300"/>
        <end position="322"/>
    </location>
</feature>
<feature type="transmembrane region" description="Helical" evidence="10">
    <location>
        <begin position="413"/>
        <end position="430"/>
    </location>
</feature>
<feature type="transmembrane region" description="Helical" evidence="10">
    <location>
        <begin position="380"/>
        <end position="401"/>
    </location>
</feature>
<evidence type="ECO:0000256" key="2">
    <source>
        <dbReference type="ARBA" id="ARBA00006214"/>
    </source>
</evidence>
<keyword evidence="7 10" id="KW-0472">Membrane</keyword>
<dbReference type="GO" id="GO:0016491">
    <property type="term" value="F:oxidoreductase activity"/>
    <property type="evidence" value="ECO:0007669"/>
    <property type="project" value="UniProtKB-KW"/>
</dbReference>
<dbReference type="CDD" id="cd12919">
    <property type="entry name" value="VKOR_2"/>
    <property type="match status" value="1"/>
</dbReference>
<comment type="subcellular location">
    <subcellularLocation>
        <location evidence="1">Membrane</location>
        <topology evidence="1">Multi-pass membrane protein</topology>
    </subcellularLocation>
</comment>
<feature type="domain" description="Vitamin K epoxide reductase" evidence="12">
    <location>
        <begin position="186"/>
        <end position="321"/>
    </location>
</feature>
<feature type="domain" description="SPW repeat-containing integral membrane" evidence="11">
    <location>
        <begin position="84"/>
        <end position="150"/>
    </location>
</feature>
<keyword evidence="9" id="KW-0676">Redox-active center</keyword>
<feature type="transmembrane region" description="Helical" evidence="10">
    <location>
        <begin position="273"/>
        <end position="294"/>
    </location>
</feature>
<keyword evidence="5 10" id="KW-1133">Transmembrane helix</keyword>
<dbReference type="AlphaFoldDB" id="A0A3M3EBU5"/>
<keyword evidence="6" id="KW-0560">Oxidoreductase</keyword>
<accession>A0A3M3EBU5</accession>
<evidence type="ECO:0000313" key="13">
    <source>
        <dbReference type="EMBL" id="RMM47002.1"/>
    </source>
</evidence>
<evidence type="ECO:0000256" key="10">
    <source>
        <dbReference type="SAM" id="Phobius"/>
    </source>
</evidence>
<gene>
    <name evidence="13" type="ORF">ALQ77_05298</name>
</gene>
<dbReference type="GO" id="GO:0048038">
    <property type="term" value="F:quinone binding"/>
    <property type="evidence" value="ECO:0007669"/>
    <property type="project" value="UniProtKB-KW"/>
</dbReference>
<feature type="transmembrane region" description="Helical" evidence="10">
    <location>
        <begin position="109"/>
        <end position="130"/>
    </location>
</feature>
<feature type="domain" description="SPW repeat-containing integral membrane" evidence="11">
    <location>
        <begin position="385"/>
        <end position="474"/>
    </location>
</feature>
<dbReference type="Proteomes" id="UP000270661">
    <property type="component" value="Unassembled WGS sequence"/>
</dbReference>
<keyword evidence="8" id="KW-1015">Disulfide bond</keyword>
<feature type="transmembrane region" description="Helical" evidence="10">
    <location>
        <begin position="457"/>
        <end position="474"/>
    </location>
</feature>
<name>A0A3M3EBU5_9PSED</name>
<comment type="caution">
    <text evidence="13">The sequence shown here is derived from an EMBL/GenBank/DDBJ whole genome shotgun (WGS) entry which is preliminary data.</text>
</comment>
<dbReference type="STRING" id="47879.AXG94_00580"/>
<keyword evidence="4" id="KW-0874">Quinone</keyword>
<evidence type="ECO:0000256" key="9">
    <source>
        <dbReference type="ARBA" id="ARBA00023284"/>
    </source>
</evidence>
<evidence type="ECO:0000256" key="4">
    <source>
        <dbReference type="ARBA" id="ARBA00022719"/>
    </source>
</evidence>
<sequence length="491" mass="54019">MENQGEYERQGAMHSDQSMDEHMQLMEHRHLATMWCHFLNALLGFWLISAPFVFGYLTIAPDDLDLARLSAERELPDVATRAWMMTWNDVVSGSLIVLFALLSLKRVGWANWANTLMGLWLMSAPLLFWTPSAASYGNAILIGGLVITFSVLVPMMPGMSMSGMMQKGAVPPGWDYNPSTWLQRLPIAALALIGVLLARYLAAYQLGHTANAWDPFFPAPFKNPTVNGTEAIITSDMSRLWPVSDAGVGVLAYMIELTMAVMGDGRRWRTMPWMVAAFGIVVVPLGSVSIFFIIAQPIIIGTWCTLCLIQALAMLLMMPYALDELVAMGQFLKDAKRRGKPMWKTFFKGDAMQGCQQDDTPEFTGSLSGMALKALRGVNVPWSLLLLCVLGVWLMFTRLIFGTTSAMANSDHLMGSLLLTVTVLALAEVARPLRLLNLPIGVWLLAAPWLLEGGSTASTAGSLIAGVLVIVLSLPRGPIRHRYGGWNRLIR</sequence>
<evidence type="ECO:0000256" key="7">
    <source>
        <dbReference type="ARBA" id="ARBA00023136"/>
    </source>
</evidence>
<dbReference type="InterPro" id="IPR038354">
    <property type="entry name" value="VKOR_sf"/>
</dbReference>
<evidence type="ECO:0000256" key="1">
    <source>
        <dbReference type="ARBA" id="ARBA00004141"/>
    </source>
</evidence>
<evidence type="ECO:0000256" key="8">
    <source>
        <dbReference type="ARBA" id="ARBA00023157"/>
    </source>
</evidence>
<evidence type="ECO:0000313" key="14">
    <source>
        <dbReference type="Proteomes" id="UP000270661"/>
    </source>
</evidence>
<evidence type="ECO:0000256" key="3">
    <source>
        <dbReference type="ARBA" id="ARBA00022692"/>
    </source>
</evidence>
<dbReference type="Gene3D" id="1.20.1440.130">
    <property type="entry name" value="VKOR domain"/>
    <property type="match status" value="1"/>
</dbReference>
<evidence type="ECO:0000256" key="6">
    <source>
        <dbReference type="ARBA" id="ARBA00023002"/>
    </source>
</evidence>
<evidence type="ECO:0000259" key="11">
    <source>
        <dbReference type="Pfam" id="PF03779"/>
    </source>
</evidence>
<evidence type="ECO:0000259" key="12">
    <source>
        <dbReference type="Pfam" id="PF07884"/>
    </source>
</evidence>
<comment type="similarity">
    <text evidence="2">Belongs to the VKOR family.</text>
</comment>
<keyword evidence="3 10" id="KW-0812">Transmembrane</keyword>
<feature type="transmembrane region" description="Helical" evidence="10">
    <location>
        <begin position="240"/>
        <end position="261"/>
    </location>
</feature>
<dbReference type="EMBL" id="RBOJ01000089">
    <property type="protein sequence ID" value="RMM47002.1"/>
    <property type="molecule type" value="Genomic_DNA"/>
</dbReference>
<organism evidence="13 14">
    <name type="scientific">Pseudomonas corrugata</name>
    <dbReference type="NCBI Taxonomy" id="47879"/>
    <lineage>
        <taxon>Bacteria</taxon>
        <taxon>Pseudomonadati</taxon>
        <taxon>Pseudomonadota</taxon>
        <taxon>Gammaproteobacteria</taxon>
        <taxon>Pseudomonadales</taxon>
        <taxon>Pseudomonadaceae</taxon>
        <taxon>Pseudomonas</taxon>
    </lineage>
</organism>